<dbReference type="SUPFAM" id="SSF81383">
    <property type="entry name" value="F-box domain"/>
    <property type="match status" value="1"/>
</dbReference>
<dbReference type="OrthoDB" id="3637343at2759"/>
<dbReference type="InterPro" id="IPR036047">
    <property type="entry name" value="F-box-like_dom_sf"/>
</dbReference>
<dbReference type="AlphaFoldDB" id="A0A8H6RJK7"/>
<dbReference type="Proteomes" id="UP000660729">
    <property type="component" value="Unassembled WGS sequence"/>
</dbReference>
<dbReference type="EMBL" id="JABCIY010000077">
    <property type="protein sequence ID" value="KAF7193636.1"/>
    <property type="molecule type" value="Genomic_DNA"/>
</dbReference>
<proteinExistence type="predicted"/>
<comment type="caution">
    <text evidence="1">The sequence shown here is derived from an EMBL/GenBank/DDBJ whole genome shotgun (WGS) entry which is preliminary data.</text>
</comment>
<organism evidence="1 2">
    <name type="scientific">Pseudocercospora fuligena</name>
    <dbReference type="NCBI Taxonomy" id="685502"/>
    <lineage>
        <taxon>Eukaryota</taxon>
        <taxon>Fungi</taxon>
        <taxon>Dikarya</taxon>
        <taxon>Ascomycota</taxon>
        <taxon>Pezizomycotina</taxon>
        <taxon>Dothideomycetes</taxon>
        <taxon>Dothideomycetidae</taxon>
        <taxon>Mycosphaerellales</taxon>
        <taxon>Mycosphaerellaceae</taxon>
        <taxon>Pseudocercospora</taxon>
    </lineage>
</organism>
<protein>
    <recommendedName>
        <fullName evidence="3">F-box domain-containing protein</fullName>
    </recommendedName>
</protein>
<keyword evidence="2" id="KW-1185">Reference proteome</keyword>
<evidence type="ECO:0000313" key="2">
    <source>
        <dbReference type="Proteomes" id="UP000660729"/>
    </source>
</evidence>
<evidence type="ECO:0008006" key="3">
    <source>
        <dbReference type="Google" id="ProtNLM"/>
    </source>
</evidence>
<reference evidence="1" key="1">
    <citation type="submission" date="2020-04" db="EMBL/GenBank/DDBJ databases">
        <title>Draft genome resource of the tomato pathogen Pseudocercospora fuligena.</title>
        <authorList>
            <person name="Zaccaron A."/>
        </authorList>
    </citation>
    <scope>NUCLEOTIDE SEQUENCE</scope>
    <source>
        <strain evidence="1">PF001</strain>
    </source>
</reference>
<dbReference type="Gene3D" id="1.20.1280.50">
    <property type="match status" value="1"/>
</dbReference>
<name>A0A8H6RJK7_9PEZI</name>
<accession>A0A8H6RJK7</accession>
<evidence type="ECO:0000313" key="1">
    <source>
        <dbReference type="EMBL" id="KAF7193636.1"/>
    </source>
</evidence>
<sequence length="244" mass="27245">MARAAQSTFGIVELAEAILVDVDIRTLLHAQRVCKQWRLLIQESKPLRQKLFLEPDTTTTILLWVPLRPENHYAPWRMYSPRMIYGFREAVWQKSGTPQDAGFIVGNPFARDKITSTCNSWQMKSGQCGYNAISNGKAAWERPEASFRQMLVCQPPTKDAWVFTVNPSGNPSGRPTDALYITSSGKGVTIGDVYDAIKNDGFGCVEVTGYLVVRDRLGQWQWADEDKPVLGSFGSPAPFVIADV</sequence>
<gene>
    <name evidence="1" type="ORF">HII31_04982</name>
</gene>